<evidence type="ECO:0000313" key="4">
    <source>
        <dbReference type="Proteomes" id="UP000821866"/>
    </source>
</evidence>
<comment type="caution">
    <text evidence="3">The sequence shown here is derived from an EMBL/GenBank/DDBJ whole genome shotgun (WGS) entry which is preliminary data.</text>
</comment>
<reference evidence="3" key="1">
    <citation type="journal article" date="2020" name="Cell">
        <title>Large-Scale Comparative Analyses of Tick Genomes Elucidate Their Genetic Diversity and Vector Capacities.</title>
        <authorList>
            <consortium name="Tick Genome and Microbiome Consortium (TIGMIC)"/>
            <person name="Jia N."/>
            <person name="Wang J."/>
            <person name="Shi W."/>
            <person name="Du L."/>
            <person name="Sun Y."/>
            <person name="Zhan W."/>
            <person name="Jiang J.F."/>
            <person name="Wang Q."/>
            <person name="Zhang B."/>
            <person name="Ji P."/>
            <person name="Bell-Sakyi L."/>
            <person name="Cui X.M."/>
            <person name="Yuan T.T."/>
            <person name="Jiang B.G."/>
            <person name="Yang W.F."/>
            <person name="Lam T.T."/>
            <person name="Chang Q.C."/>
            <person name="Ding S.J."/>
            <person name="Wang X.J."/>
            <person name="Zhu J.G."/>
            <person name="Ruan X.D."/>
            <person name="Zhao L."/>
            <person name="Wei J.T."/>
            <person name="Ye R.Z."/>
            <person name="Que T.C."/>
            <person name="Du C.H."/>
            <person name="Zhou Y.H."/>
            <person name="Cheng J.X."/>
            <person name="Dai P.F."/>
            <person name="Guo W.B."/>
            <person name="Han X.H."/>
            <person name="Huang E.J."/>
            <person name="Li L.F."/>
            <person name="Wei W."/>
            <person name="Gao Y.C."/>
            <person name="Liu J.Z."/>
            <person name="Shao H.Z."/>
            <person name="Wang X."/>
            <person name="Wang C.C."/>
            <person name="Yang T.C."/>
            <person name="Huo Q.B."/>
            <person name="Li W."/>
            <person name="Chen H.Y."/>
            <person name="Chen S.E."/>
            <person name="Zhou L.G."/>
            <person name="Ni X.B."/>
            <person name="Tian J.H."/>
            <person name="Sheng Y."/>
            <person name="Liu T."/>
            <person name="Pan Y.S."/>
            <person name="Xia L.Y."/>
            <person name="Li J."/>
            <person name="Zhao F."/>
            <person name="Cao W.C."/>
        </authorList>
    </citation>
    <scope>NUCLEOTIDE SEQUENCE</scope>
    <source>
        <strain evidence="3">Rmic-2018</strain>
    </source>
</reference>
<keyword evidence="4" id="KW-1185">Reference proteome</keyword>
<keyword evidence="2" id="KW-1133">Transmembrane helix</keyword>
<protein>
    <submittedName>
        <fullName evidence="3">Uncharacterized protein</fullName>
    </submittedName>
</protein>
<feature type="compositionally biased region" description="Low complexity" evidence="1">
    <location>
        <begin position="215"/>
        <end position="226"/>
    </location>
</feature>
<name>A0A9J6EXY5_RHIMP</name>
<feature type="transmembrane region" description="Helical" evidence="2">
    <location>
        <begin position="28"/>
        <end position="56"/>
    </location>
</feature>
<evidence type="ECO:0000256" key="2">
    <source>
        <dbReference type="SAM" id="Phobius"/>
    </source>
</evidence>
<accession>A0A9J6EXY5</accession>
<dbReference type="EMBL" id="JABSTU010000001">
    <property type="protein sequence ID" value="KAH8039283.1"/>
    <property type="molecule type" value="Genomic_DNA"/>
</dbReference>
<evidence type="ECO:0000313" key="3">
    <source>
        <dbReference type="EMBL" id="KAH8039283.1"/>
    </source>
</evidence>
<dbReference type="AlphaFoldDB" id="A0A9J6EXY5"/>
<sequence length="237" mass="25704">MNKNNIVSLCYGCVDFPLPSLLFGKDSLVLLGFIAWNSTSVTICYVSSIVLAVHFANTVDLKDAMQDLKEQNVDEADFRRQMMLTTISVFTFVAFIKGAILYNIYMYYKKTDGTDGSVEEPPTAFYFAADPTAPVPFLPPESKRHNKANASGAPPVAARCGLTGAPDTAMGSARRAPAPAAVLPTSRRPPAQQPFEVAVLRTPFMVLHMPPTELPTGPHPTTQQQPGPMPMANKSAR</sequence>
<keyword evidence="2" id="KW-0812">Transmembrane</keyword>
<organism evidence="3 4">
    <name type="scientific">Rhipicephalus microplus</name>
    <name type="common">Cattle tick</name>
    <name type="synonym">Boophilus microplus</name>
    <dbReference type="NCBI Taxonomy" id="6941"/>
    <lineage>
        <taxon>Eukaryota</taxon>
        <taxon>Metazoa</taxon>
        <taxon>Ecdysozoa</taxon>
        <taxon>Arthropoda</taxon>
        <taxon>Chelicerata</taxon>
        <taxon>Arachnida</taxon>
        <taxon>Acari</taxon>
        <taxon>Parasitiformes</taxon>
        <taxon>Ixodida</taxon>
        <taxon>Ixodoidea</taxon>
        <taxon>Ixodidae</taxon>
        <taxon>Rhipicephalinae</taxon>
        <taxon>Rhipicephalus</taxon>
        <taxon>Boophilus</taxon>
    </lineage>
</organism>
<proteinExistence type="predicted"/>
<feature type="region of interest" description="Disordered" evidence="1">
    <location>
        <begin position="211"/>
        <end position="237"/>
    </location>
</feature>
<feature type="transmembrane region" description="Helical" evidence="2">
    <location>
        <begin position="87"/>
        <end position="108"/>
    </location>
</feature>
<reference evidence="3" key="2">
    <citation type="submission" date="2021-09" db="EMBL/GenBank/DDBJ databases">
        <authorList>
            <person name="Jia N."/>
            <person name="Wang J."/>
            <person name="Shi W."/>
            <person name="Du L."/>
            <person name="Sun Y."/>
            <person name="Zhan W."/>
            <person name="Jiang J."/>
            <person name="Wang Q."/>
            <person name="Zhang B."/>
            <person name="Ji P."/>
            <person name="Sakyi L.B."/>
            <person name="Cui X."/>
            <person name="Yuan T."/>
            <person name="Jiang B."/>
            <person name="Yang W."/>
            <person name="Lam T.T.-Y."/>
            <person name="Chang Q."/>
            <person name="Ding S."/>
            <person name="Wang X."/>
            <person name="Zhu J."/>
            <person name="Ruan X."/>
            <person name="Zhao L."/>
            <person name="Wei J."/>
            <person name="Que T."/>
            <person name="Du C."/>
            <person name="Cheng J."/>
            <person name="Dai P."/>
            <person name="Han X."/>
            <person name="Huang E."/>
            <person name="Gao Y."/>
            <person name="Liu J."/>
            <person name="Shao H."/>
            <person name="Ye R."/>
            <person name="Li L."/>
            <person name="Wei W."/>
            <person name="Wang X."/>
            <person name="Wang C."/>
            <person name="Huo Q."/>
            <person name="Li W."/>
            <person name="Guo W."/>
            <person name="Chen H."/>
            <person name="Chen S."/>
            <person name="Zhou L."/>
            <person name="Zhou L."/>
            <person name="Ni X."/>
            <person name="Tian J."/>
            <person name="Zhou Y."/>
            <person name="Sheng Y."/>
            <person name="Liu T."/>
            <person name="Pan Y."/>
            <person name="Xia L."/>
            <person name="Li J."/>
            <person name="Zhao F."/>
            <person name="Cao W."/>
        </authorList>
    </citation>
    <scope>NUCLEOTIDE SEQUENCE</scope>
    <source>
        <strain evidence="3">Rmic-2018</strain>
        <tissue evidence="3">Larvae</tissue>
    </source>
</reference>
<evidence type="ECO:0000256" key="1">
    <source>
        <dbReference type="SAM" id="MobiDB-lite"/>
    </source>
</evidence>
<dbReference type="Proteomes" id="UP000821866">
    <property type="component" value="Chromosome 1"/>
</dbReference>
<keyword evidence="2" id="KW-0472">Membrane</keyword>
<gene>
    <name evidence="3" type="ORF">HPB51_005529</name>
</gene>